<evidence type="ECO:0000256" key="1">
    <source>
        <dbReference type="SAM" id="MobiDB-lite"/>
    </source>
</evidence>
<feature type="compositionally biased region" description="Polar residues" evidence="1">
    <location>
        <begin position="77"/>
        <end position="87"/>
    </location>
</feature>
<keyword evidence="3" id="KW-1185">Reference proteome</keyword>
<feature type="compositionally biased region" description="Basic and acidic residues" evidence="1">
    <location>
        <begin position="39"/>
        <end position="50"/>
    </location>
</feature>
<evidence type="ECO:0000313" key="3">
    <source>
        <dbReference type="Proteomes" id="UP000007875"/>
    </source>
</evidence>
<feature type="compositionally biased region" description="Polar residues" evidence="1">
    <location>
        <begin position="51"/>
        <end position="63"/>
    </location>
</feature>
<protein>
    <recommendedName>
        <fullName evidence="4">DUF4005 domain-containing protein</fullName>
    </recommendedName>
</protein>
<dbReference type="Ensembl" id="ENSCSAVT00000016895.1">
    <property type="protein sequence ID" value="ENSCSAVP00000016713.1"/>
    <property type="gene ID" value="ENSCSAVG00000009830.1"/>
</dbReference>
<reference evidence="2" key="2">
    <citation type="submission" date="2025-08" db="UniProtKB">
        <authorList>
            <consortium name="Ensembl"/>
        </authorList>
    </citation>
    <scope>IDENTIFICATION</scope>
</reference>
<dbReference type="InParanoid" id="H2ZGJ7"/>
<feature type="region of interest" description="Disordered" evidence="1">
    <location>
        <begin position="34"/>
        <end position="103"/>
    </location>
</feature>
<feature type="compositionally biased region" description="Polar residues" evidence="1">
    <location>
        <begin position="188"/>
        <end position="206"/>
    </location>
</feature>
<name>H2ZGJ7_CIOSA</name>
<feature type="compositionally biased region" description="Low complexity" evidence="1">
    <location>
        <begin position="89"/>
        <end position="101"/>
    </location>
</feature>
<evidence type="ECO:0000313" key="2">
    <source>
        <dbReference type="Ensembl" id="ENSCSAVP00000016713.1"/>
    </source>
</evidence>
<sequence length="266" mass="29252">MVPVLQDKDETHRKEASGVMLALQEGSQVHHKVMIPLNENKKEEMDKSHTSFEGSKSLDQISPRSEDNSVIKPFRQKSFNSMNNESAGPSRSSSRPQSSPRYFTGVSAVYKQYKVNIDDGFGNMDPRQPSRSSTKTPTRPKTAASWCSNPANSEVSRTAGAASHHSIGMLKHRSVAQSMRVRSVTKYANNNSRDIHSGRSSASSYVAQLREKRRAGAISSFSRPAPKKKELPTQDSPPPPQLSFVNIVAPMRVPNQLTGTKYAAPG</sequence>
<accession>H2ZGJ7</accession>
<proteinExistence type="predicted"/>
<feature type="compositionally biased region" description="Polar residues" evidence="1">
    <location>
        <begin position="129"/>
        <end position="156"/>
    </location>
</feature>
<feature type="region of interest" description="Disordered" evidence="1">
    <location>
        <begin position="117"/>
        <end position="163"/>
    </location>
</feature>
<dbReference type="HOGENOM" id="CLU_1047796_0_0_1"/>
<feature type="region of interest" description="Disordered" evidence="1">
    <location>
        <begin position="188"/>
        <end position="247"/>
    </location>
</feature>
<dbReference type="Proteomes" id="UP000007875">
    <property type="component" value="Unassembled WGS sequence"/>
</dbReference>
<evidence type="ECO:0008006" key="4">
    <source>
        <dbReference type="Google" id="ProtNLM"/>
    </source>
</evidence>
<dbReference type="AlphaFoldDB" id="H2ZGJ7"/>
<organism evidence="2 3">
    <name type="scientific">Ciona savignyi</name>
    <name type="common">Pacific transparent sea squirt</name>
    <dbReference type="NCBI Taxonomy" id="51511"/>
    <lineage>
        <taxon>Eukaryota</taxon>
        <taxon>Metazoa</taxon>
        <taxon>Chordata</taxon>
        <taxon>Tunicata</taxon>
        <taxon>Ascidiacea</taxon>
        <taxon>Phlebobranchia</taxon>
        <taxon>Cionidae</taxon>
        <taxon>Ciona</taxon>
    </lineage>
</organism>
<reference evidence="2" key="3">
    <citation type="submission" date="2025-09" db="UniProtKB">
        <authorList>
            <consortium name="Ensembl"/>
        </authorList>
    </citation>
    <scope>IDENTIFICATION</scope>
</reference>
<reference evidence="3" key="1">
    <citation type="submission" date="2003-08" db="EMBL/GenBank/DDBJ databases">
        <authorList>
            <person name="Birren B."/>
            <person name="Nusbaum C."/>
            <person name="Abebe A."/>
            <person name="Abouelleil A."/>
            <person name="Adekoya E."/>
            <person name="Ait-zahra M."/>
            <person name="Allen N."/>
            <person name="Allen T."/>
            <person name="An P."/>
            <person name="Anderson M."/>
            <person name="Anderson S."/>
            <person name="Arachchi H."/>
            <person name="Armbruster J."/>
            <person name="Bachantsang P."/>
            <person name="Baldwin J."/>
            <person name="Barry A."/>
            <person name="Bayul T."/>
            <person name="Blitshsteyn B."/>
            <person name="Bloom T."/>
            <person name="Blye J."/>
            <person name="Boguslavskiy L."/>
            <person name="Borowsky M."/>
            <person name="Boukhgalter B."/>
            <person name="Brunache A."/>
            <person name="Butler J."/>
            <person name="Calixte N."/>
            <person name="Calvo S."/>
            <person name="Camarata J."/>
            <person name="Campo K."/>
            <person name="Chang J."/>
            <person name="Cheshatsang Y."/>
            <person name="Citroen M."/>
            <person name="Collymore A."/>
            <person name="Considine T."/>
            <person name="Cook A."/>
            <person name="Cooke P."/>
            <person name="Corum B."/>
            <person name="Cuomo C."/>
            <person name="David R."/>
            <person name="Dawoe T."/>
            <person name="Degray S."/>
            <person name="Dodge S."/>
            <person name="Dooley K."/>
            <person name="Dorje P."/>
            <person name="Dorjee K."/>
            <person name="Dorris L."/>
            <person name="Duffey N."/>
            <person name="Dupes A."/>
            <person name="Elkins T."/>
            <person name="Engels R."/>
            <person name="Erickson J."/>
            <person name="Farina A."/>
            <person name="Faro S."/>
            <person name="Ferreira P."/>
            <person name="Fischer H."/>
            <person name="Fitzgerald M."/>
            <person name="Foley K."/>
            <person name="Gage D."/>
            <person name="Galagan J."/>
            <person name="Gearin G."/>
            <person name="Gnerre S."/>
            <person name="Gnirke A."/>
            <person name="Goyette A."/>
            <person name="Graham J."/>
            <person name="Grandbois E."/>
            <person name="Gyaltsen K."/>
            <person name="Hafez N."/>
            <person name="Hagopian D."/>
            <person name="Hagos B."/>
            <person name="Hall J."/>
            <person name="Hatcher B."/>
            <person name="Heller A."/>
            <person name="Higgins H."/>
            <person name="Honan T."/>
            <person name="Horn A."/>
            <person name="Houde N."/>
            <person name="Hughes L."/>
            <person name="Hulme W."/>
            <person name="Husby E."/>
            <person name="Iliev I."/>
            <person name="Jaffe D."/>
            <person name="Jones C."/>
            <person name="Kamal M."/>
            <person name="Kamat A."/>
            <person name="Kamvysselis M."/>
            <person name="Karlsson E."/>
            <person name="Kells C."/>
            <person name="Kieu A."/>
            <person name="Kisner P."/>
            <person name="Kodira C."/>
            <person name="Kulbokas E."/>
            <person name="Labutti K."/>
            <person name="Lama D."/>
            <person name="Landers T."/>
            <person name="Leger J."/>
            <person name="Levine S."/>
            <person name="Lewis D."/>
            <person name="Lewis T."/>
            <person name="Lindblad-toh K."/>
            <person name="Liu X."/>
            <person name="Lokyitsang T."/>
            <person name="Lokyitsang Y."/>
            <person name="Lucien O."/>
            <person name="Lui A."/>
            <person name="Ma L.J."/>
            <person name="Mabbitt R."/>
            <person name="Macdonald J."/>
            <person name="Maclean C."/>
            <person name="Major J."/>
            <person name="Manning J."/>
            <person name="Marabella R."/>
            <person name="Maru K."/>
            <person name="Matthews C."/>
            <person name="Mauceli E."/>
            <person name="Mccarthy M."/>
            <person name="Mcdonough S."/>
            <person name="Mcghee T."/>
            <person name="Meldrim J."/>
            <person name="Meneus L."/>
            <person name="Mesirov J."/>
            <person name="Mihalev A."/>
            <person name="Mihova T."/>
            <person name="Mikkelsen T."/>
            <person name="Mlenga V."/>
            <person name="Moru K."/>
            <person name="Mozes J."/>
            <person name="Mulrain L."/>
            <person name="Munson G."/>
            <person name="Naylor J."/>
            <person name="Newes C."/>
            <person name="Nguyen C."/>
            <person name="Nguyen N."/>
            <person name="Nguyen T."/>
            <person name="Nicol R."/>
            <person name="Nielsen C."/>
            <person name="Nizzari M."/>
            <person name="Norbu C."/>
            <person name="Norbu N."/>
            <person name="O'donnell P."/>
            <person name="Okoawo O."/>
            <person name="O'leary S."/>
            <person name="Omotosho B."/>
            <person name="O'neill K."/>
            <person name="Osman S."/>
            <person name="Parker S."/>
            <person name="Perrin D."/>
            <person name="Phunkhang P."/>
            <person name="Piqani B."/>
            <person name="Purcell S."/>
            <person name="Rachupka T."/>
            <person name="Ramasamy U."/>
            <person name="Rameau R."/>
            <person name="Ray V."/>
            <person name="Raymond C."/>
            <person name="Retta R."/>
            <person name="Richardson S."/>
            <person name="Rise C."/>
            <person name="Rodriguez J."/>
            <person name="Rogers J."/>
            <person name="Rogov P."/>
            <person name="Rutman M."/>
            <person name="Schupbach R."/>
            <person name="Seaman C."/>
            <person name="Settipalli S."/>
            <person name="Sharpe T."/>
            <person name="Sheridan J."/>
            <person name="Sherpa N."/>
            <person name="Shi J."/>
            <person name="Smirnov S."/>
            <person name="Smith C."/>
            <person name="Sougnez C."/>
            <person name="Spencer B."/>
            <person name="Stalker J."/>
            <person name="Stange-thomann N."/>
            <person name="Stavropoulos S."/>
            <person name="Stetson K."/>
            <person name="Stone C."/>
            <person name="Stone S."/>
            <person name="Stubbs M."/>
            <person name="Talamas J."/>
            <person name="Tchuinga P."/>
            <person name="Tenzing P."/>
            <person name="Tesfaye S."/>
            <person name="Theodore J."/>
            <person name="Thoulutsang Y."/>
            <person name="Topham K."/>
            <person name="Towey S."/>
            <person name="Tsamla T."/>
            <person name="Tsomo N."/>
            <person name="Vallee D."/>
            <person name="Vassiliev H."/>
            <person name="Venkataraman V."/>
            <person name="Vinson J."/>
            <person name="Vo A."/>
            <person name="Wade C."/>
            <person name="Wang S."/>
            <person name="Wangchuk T."/>
            <person name="Wangdi T."/>
            <person name="Whittaker C."/>
            <person name="Wilkinson J."/>
            <person name="Wu Y."/>
            <person name="Wyman D."/>
            <person name="Yadav S."/>
            <person name="Yang S."/>
            <person name="Yang X."/>
            <person name="Yeager S."/>
            <person name="Yee E."/>
            <person name="Young G."/>
            <person name="Zainoun J."/>
            <person name="Zembeck L."/>
            <person name="Zimmer A."/>
            <person name="Zody M."/>
            <person name="Lander E."/>
        </authorList>
    </citation>
    <scope>NUCLEOTIDE SEQUENCE [LARGE SCALE GENOMIC DNA]</scope>
</reference>